<dbReference type="Proteomes" id="UP001322744">
    <property type="component" value="Chromosome"/>
</dbReference>
<organism evidence="1 2">
    <name type="scientific">Anaerocellum danielii</name>
    <dbReference type="NCBI Taxonomy" id="1387557"/>
    <lineage>
        <taxon>Bacteria</taxon>
        <taxon>Bacillati</taxon>
        <taxon>Bacillota</taxon>
        <taxon>Bacillota incertae sedis</taxon>
        <taxon>Caldicellulosiruptorales</taxon>
        <taxon>Caldicellulosiruptoraceae</taxon>
        <taxon>Anaerocellum</taxon>
    </lineage>
</organism>
<keyword evidence="2" id="KW-1185">Reference proteome</keyword>
<evidence type="ECO:0000313" key="1">
    <source>
        <dbReference type="EMBL" id="WPX08212.1"/>
    </source>
</evidence>
<dbReference type="Gene3D" id="3.30.1330.70">
    <property type="entry name" value="Holliday junction resolvase RusA"/>
    <property type="match status" value="1"/>
</dbReference>
<accession>A0ABZ0TYB6</accession>
<reference evidence="1 2" key="1">
    <citation type="submission" date="2023-12" db="EMBL/GenBank/DDBJ databases">
        <authorList>
            <person name="Manesh M.J.H."/>
            <person name="Bing R.G."/>
            <person name="Willard D.J."/>
            <person name="Kelly R.M."/>
        </authorList>
    </citation>
    <scope>NUCLEOTIDE SEQUENCE [LARGE SCALE GENOMIC DNA]</scope>
    <source>
        <strain evidence="1 2">DSM 8977</strain>
    </source>
</reference>
<dbReference type="InterPro" id="IPR036614">
    <property type="entry name" value="RusA-like_sf"/>
</dbReference>
<evidence type="ECO:0000313" key="2">
    <source>
        <dbReference type="Proteomes" id="UP001322744"/>
    </source>
</evidence>
<dbReference type="SUPFAM" id="SSF103084">
    <property type="entry name" value="Holliday junction resolvase RusA"/>
    <property type="match status" value="1"/>
</dbReference>
<dbReference type="EMBL" id="CP139957">
    <property type="protein sequence ID" value="WPX08212.1"/>
    <property type="molecule type" value="Genomic_DNA"/>
</dbReference>
<name>A0ABZ0TYB6_9FIRM</name>
<protein>
    <submittedName>
        <fullName evidence="1">Uncharacterized protein</fullName>
    </submittedName>
</protein>
<proteinExistence type="predicted"/>
<dbReference type="RefSeq" id="WP_045175501.1">
    <property type="nucleotide sequence ID" value="NZ_CP139957.1"/>
</dbReference>
<sequence>MSNFLEDNIKYIAKEYNKQLKEIEKAIYKMRSALFDAQSQFRFTTDILEQEYGFKMDTDLIIDNVEAEYKDNILKITIFDVPPIYKVTTTSDILKWKEIMNKAITLLPTKPHFEKAHVAFEFYVPESVALKADTDNRMIKTIIDALVMHGIIPSDTMTHISFSCVGFPIDNMYPKTLIKVTDRHNMLQIISVKPDTTVADKLPVNI</sequence>
<gene>
    <name evidence="1" type="ORF">SOJ16_002079</name>
</gene>